<evidence type="ECO:0000313" key="3">
    <source>
        <dbReference type="EnsemblMetazoa" id="XP_008186969.1"/>
    </source>
</evidence>
<reference evidence="3" key="2">
    <citation type="submission" date="2022-06" db="UniProtKB">
        <authorList>
            <consortium name="EnsemblMetazoa"/>
        </authorList>
    </citation>
    <scope>IDENTIFICATION</scope>
</reference>
<dbReference type="GO" id="GO:0003676">
    <property type="term" value="F:nucleic acid binding"/>
    <property type="evidence" value="ECO:0007669"/>
    <property type="project" value="InterPro"/>
</dbReference>
<dbReference type="RefSeq" id="XP_008186969.1">
    <property type="nucleotide sequence ID" value="XM_008188747.1"/>
</dbReference>
<dbReference type="Pfam" id="PF18701">
    <property type="entry name" value="DUF5641"/>
    <property type="match status" value="1"/>
</dbReference>
<dbReference type="OrthoDB" id="10049357at2759"/>
<dbReference type="InterPro" id="IPR041588">
    <property type="entry name" value="Integrase_H2C2"/>
</dbReference>
<dbReference type="InterPro" id="IPR040676">
    <property type="entry name" value="DUF5641"/>
</dbReference>
<sequence>MLSPDSGLSQSQASVSSKIGGAWGPAWLIRETSWPPSTLPILTSIPEERDTNIQVSLPTVLVTDLLLHHSNLERSLRVTSYVFRFIRNCQSPTLHRKIGLVSVGERKQALYFWIKYVQQIEFSVEKDCLHRQVPVKKTSALSSLNPRMDSDGILRVGGRLDRSTLSYEQKHLIILPKTYHLTELIIRQTHCHNLHSSLNVTMSILRQTYWIIHARNTIKRIIHQCISCHRFRSIHSQQLMADLPSSRVTISPPFTRCGIDYTGPFITRLPSGRTRTTFKSYPALFVCFTTKAVHLETVSNLTTQVFIAALRRFVSRRGYPSTILSDNGTNSVGAQNTLREVYEFLKRTESMVQINAFCLPHDIHWEFIPPATLHFGGLWEANIKSCKSIFKRITGIQVYTQEELCTLFTQIEAIMNSRPLCALSTDSNDCDTLTSGHFLIGRALTALPSEDYSTTQPNRLTRWNLLQQQQQRFWKLWSSDYLLTLQHRQKWRTPQQEFQVGDLVVLKN</sequence>
<reference evidence="4" key="1">
    <citation type="submission" date="2010-06" db="EMBL/GenBank/DDBJ databases">
        <authorList>
            <person name="Jiang H."/>
            <person name="Abraham K."/>
            <person name="Ali S."/>
            <person name="Alsbrooks S.L."/>
            <person name="Anim B.N."/>
            <person name="Anosike U.S."/>
            <person name="Attaway T."/>
            <person name="Bandaranaike D.P."/>
            <person name="Battles P.K."/>
            <person name="Bell S.N."/>
            <person name="Bell A.V."/>
            <person name="Beltran B."/>
            <person name="Bickham C."/>
            <person name="Bustamante Y."/>
            <person name="Caleb T."/>
            <person name="Canada A."/>
            <person name="Cardenas V."/>
            <person name="Carter K."/>
            <person name="Chacko J."/>
            <person name="Chandrabose M.N."/>
            <person name="Chavez D."/>
            <person name="Chavez A."/>
            <person name="Chen L."/>
            <person name="Chu H.-S."/>
            <person name="Claassen K.J."/>
            <person name="Cockrell R."/>
            <person name="Collins M."/>
            <person name="Cooper J.A."/>
            <person name="Cree A."/>
            <person name="Curry S.M."/>
            <person name="Da Y."/>
            <person name="Dao M.D."/>
            <person name="Das B."/>
            <person name="Davila M.-L."/>
            <person name="Davy-Carroll L."/>
            <person name="Denson S."/>
            <person name="Dinh H."/>
            <person name="Ebong V.E."/>
            <person name="Edwards J.R."/>
            <person name="Egan A."/>
            <person name="El-Daye J."/>
            <person name="Escobedo L."/>
            <person name="Fernandez S."/>
            <person name="Fernando P.R."/>
            <person name="Flagg N."/>
            <person name="Forbes L.D."/>
            <person name="Fowler R.G."/>
            <person name="Fu Q."/>
            <person name="Gabisi R.A."/>
            <person name="Ganer J."/>
            <person name="Garbino Pronczuk A."/>
            <person name="Garcia R.M."/>
            <person name="Garner T."/>
            <person name="Garrett T.E."/>
            <person name="Gonzalez D.A."/>
            <person name="Hamid H."/>
            <person name="Hawkins E.S."/>
            <person name="Hirani K."/>
            <person name="Hogues M.E."/>
            <person name="Hollins B."/>
            <person name="Hsiao C.-H."/>
            <person name="Jabil R."/>
            <person name="James M.L."/>
            <person name="Jhangiani S.N."/>
            <person name="Johnson B."/>
            <person name="Johnson Q."/>
            <person name="Joshi V."/>
            <person name="Kalu J.B."/>
            <person name="Kam C."/>
            <person name="Kashfia A."/>
            <person name="Keebler J."/>
            <person name="Kisamo H."/>
            <person name="Kovar C.L."/>
            <person name="Lago L.A."/>
            <person name="Lai C.-Y."/>
            <person name="Laidlaw J."/>
            <person name="Lara F."/>
            <person name="Le T.-K."/>
            <person name="Lee S.L."/>
            <person name="Legall F.H."/>
            <person name="Lemon S.J."/>
            <person name="Lewis L.R."/>
            <person name="Li B."/>
            <person name="Liu Y."/>
            <person name="Liu Y.-S."/>
            <person name="Lopez J."/>
            <person name="Lozado R.J."/>
            <person name="Lu J."/>
            <person name="Madu R.C."/>
            <person name="Maheshwari M."/>
            <person name="Maheshwari R."/>
            <person name="Malloy K."/>
            <person name="Martinez E."/>
            <person name="Mathew T."/>
            <person name="Mercado I.C."/>
            <person name="Mercado C."/>
            <person name="Meyer B."/>
            <person name="Montgomery K."/>
            <person name="Morgan M.B."/>
            <person name="Munidasa M."/>
            <person name="Nazareth L.V."/>
            <person name="Nelson J."/>
            <person name="Ng B.M."/>
            <person name="Nguyen N.B."/>
            <person name="Nguyen P.Q."/>
            <person name="Nguyen T."/>
            <person name="Obregon M."/>
            <person name="Okwuonu G.O."/>
            <person name="Onwere C.G."/>
            <person name="Orozco G."/>
            <person name="Parra A."/>
            <person name="Patel S."/>
            <person name="Patil S."/>
            <person name="Perez A."/>
            <person name="Perez Y."/>
            <person name="Pham C."/>
            <person name="Primus E.L."/>
            <person name="Pu L.-L."/>
            <person name="Puazo M."/>
            <person name="Qin X."/>
            <person name="Quiroz J.B."/>
            <person name="Reese J."/>
            <person name="Richards S."/>
            <person name="Rives C.M."/>
            <person name="Robberts R."/>
            <person name="Ruiz S.J."/>
            <person name="Ruiz M.J."/>
            <person name="Santibanez J."/>
            <person name="Schneider B.W."/>
            <person name="Sisson I."/>
            <person name="Smith M."/>
            <person name="Sodergren E."/>
            <person name="Song X.-Z."/>
            <person name="Song B.B."/>
            <person name="Summersgill H."/>
            <person name="Thelus R."/>
            <person name="Thornton R.D."/>
            <person name="Trejos Z.Y."/>
            <person name="Usmani K."/>
            <person name="Vattathil S."/>
            <person name="Villasana D."/>
            <person name="Walker D.L."/>
            <person name="Wang S."/>
            <person name="Wang K."/>
            <person name="White C.S."/>
            <person name="Williams A.C."/>
            <person name="Williamson J."/>
            <person name="Wilson K."/>
            <person name="Woghiren I.O."/>
            <person name="Woodworth J.R."/>
            <person name="Worley K.C."/>
            <person name="Wright R.A."/>
            <person name="Wu W."/>
            <person name="Young L."/>
            <person name="Zhang L."/>
            <person name="Zhang J."/>
            <person name="Zhu Y."/>
            <person name="Muzny D.M."/>
            <person name="Weinstock G."/>
            <person name="Gibbs R.A."/>
        </authorList>
    </citation>
    <scope>NUCLEOTIDE SEQUENCE [LARGE SCALE GENOMIC DNA]</scope>
    <source>
        <strain evidence="4">LSR1</strain>
    </source>
</reference>
<dbReference type="EnsemblMetazoa" id="XM_008188747.1">
    <property type="protein sequence ID" value="XP_008186969.1"/>
    <property type="gene ID" value="LOC103310445"/>
</dbReference>
<name>A0A8R2B910_ACYPI</name>
<evidence type="ECO:0000259" key="2">
    <source>
        <dbReference type="Pfam" id="PF18701"/>
    </source>
</evidence>
<keyword evidence="4" id="KW-1185">Reference proteome</keyword>
<feature type="domain" description="Integrase zinc-binding" evidence="1">
    <location>
        <begin position="181"/>
        <end position="232"/>
    </location>
</feature>
<proteinExistence type="predicted"/>
<dbReference type="Proteomes" id="UP000007819">
    <property type="component" value="Chromosome A1"/>
</dbReference>
<dbReference type="SUPFAM" id="SSF53098">
    <property type="entry name" value="Ribonuclease H-like"/>
    <property type="match status" value="1"/>
</dbReference>
<dbReference type="InterPro" id="IPR036397">
    <property type="entry name" value="RNaseH_sf"/>
</dbReference>
<dbReference type="Gene3D" id="1.10.340.70">
    <property type="match status" value="1"/>
</dbReference>
<evidence type="ECO:0000259" key="1">
    <source>
        <dbReference type="Pfam" id="PF17921"/>
    </source>
</evidence>
<feature type="domain" description="DUF5641" evidence="2">
    <location>
        <begin position="461"/>
        <end position="508"/>
    </location>
</feature>
<organism evidence="3 4">
    <name type="scientific">Acyrthosiphon pisum</name>
    <name type="common">Pea aphid</name>
    <dbReference type="NCBI Taxonomy" id="7029"/>
    <lineage>
        <taxon>Eukaryota</taxon>
        <taxon>Metazoa</taxon>
        <taxon>Ecdysozoa</taxon>
        <taxon>Arthropoda</taxon>
        <taxon>Hexapoda</taxon>
        <taxon>Insecta</taxon>
        <taxon>Pterygota</taxon>
        <taxon>Neoptera</taxon>
        <taxon>Paraneoptera</taxon>
        <taxon>Hemiptera</taxon>
        <taxon>Sternorrhyncha</taxon>
        <taxon>Aphidomorpha</taxon>
        <taxon>Aphidoidea</taxon>
        <taxon>Aphididae</taxon>
        <taxon>Macrosiphini</taxon>
        <taxon>Acyrthosiphon</taxon>
    </lineage>
</organism>
<dbReference type="Pfam" id="PF17921">
    <property type="entry name" value="Integrase_H2C2"/>
    <property type="match status" value="1"/>
</dbReference>
<evidence type="ECO:0008006" key="5">
    <source>
        <dbReference type="Google" id="ProtNLM"/>
    </source>
</evidence>
<dbReference type="Gene3D" id="3.30.420.10">
    <property type="entry name" value="Ribonuclease H-like superfamily/Ribonuclease H"/>
    <property type="match status" value="1"/>
</dbReference>
<dbReference type="AlphaFoldDB" id="A0A8R2B910"/>
<accession>A0A8R2B910</accession>
<dbReference type="PANTHER" id="PTHR47331">
    <property type="entry name" value="PHD-TYPE DOMAIN-CONTAINING PROTEIN"/>
    <property type="match status" value="1"/>
</dbReference>
<evidence type="ECO:0000313" key="4">
    <source>
        <dbReference type="Proteomes" id="UP000007819"/>
    </source>
</evidence>
<dbReference type="KEGG" id="api:103310445"/>
<dbReference type="InterPro" id="IPR012337">
    <property type="entry name" value="RNaseH-like_sf"/>
</dbReference>
<dbReference type="GeneID" id="103310445"/>
<dbReference type="PANTHER" id="PTHR47331:SF1">
    <property type="entry name" value="GAG-LIKE PROTEIN"/>
    <property type="match status" value="1"/>
</dbReference>
<protein>
    <recommendedName>
        <fullName evidence="5">Integrase catalytic domain-containing protein</fullName>
    </recommendedName>
</protein>